<reference evidence="3 4" key="1">
    <citation type="journal article" date="2020" name="Microorganisms">
        <title>Osmotic Adaptation and Compatible Solute Biosynthesis of Phototrophic Bacteria as Revealed from Genome Analyses.</title>
        <authorList>
            <person name="Imhoff J.F."/>
            <person name="Rahn T."/>
            <person name="Kunzel S."/>
            <person name="Keller A."/>
            <person name="Neulinger S.C."/>
        </authorList>
    </citation>
    <scope>NUCLEOTIDE SEQUENCE [LARGE SCALE GENOMIC DNA]</scope>
    <source>
        <strain evidence="3 4">DSM 21303</strain>
    </source>
</reference>
<dbReference type="PANTHER" id="PTHR45622">
    <property type="entry name" value="UBIQUITIN-PROTEIN LIGASE E3A-RELATED"/>
    <property type="match status" value="1"/>
</dbReference>
<dbReference type="EMBL" id="NRSD01000008">
    <property type="protein sequence ID" value="MBK1644915.1"/>
    <property type="molecule type" value="Genomic_DNA"/>
</dbReference>
<dbReference type="Pfam" id="PF25390">
    <property type="entry name" value="WD40_RLD"/>
    <property type="match status" value="1"/>
</dbReference>
<dbReference type="InterPro" id="IPR009091">
    <property type="entry name" value="RCC1/BLIP-II"/>
</dbReference>
<dbReference type="SUPFAM" id="SSF50985">
    <property type="entry name" value="RCC1/BLIP-II"/>
    <property type="match status" value="1"/>
</dbReference>
<dbReference type="PRINTS" id="PR00633">
    <property type="entry name" value="RCCNDNSATION"/>
</dbReference>
<evidence type="ECO:0000259" key="2">
    <source>
        <dbReference type="Pfam" id="PF25390"/>
    </source>
</evidence>
<feature type="domain" description="RCC1-like" evidence="2">
    <location>
        <begin position="137"/>
        <end position="378"/>
    </location>
</feature>
<keyword evidence="4" id="KW-1185">Reference proteome</keyword>
<keyword evidence="1" id="KW-0677">Repeat</keyword>
<dbReference type="Pfam" id="PF00415">
    <property type="entry name" value="RCC1"/>
    <property type="match status" value="2"/>
</dbReference>
<dbReference type="InterPro" id="IPR051709">
    <property type="entry name" value="Ub-ligase/GTPase-reg"/>
</dbReference>
<evidence type="ECO:0000256" key="1">
    <source>
        <dbReference type="ARBA" id="ARBA00022737"/>
    </source>
</evidence>
<evidence type="ECO:0000313" key="4">
    <source>
        <dbReference type="Proteomes" id="UP001138802"/>
    </source>
</evidence>
<proteinExistence type="predicted"/>
<dbReference type="InterPro" id="IPR058923">
    <property type="entry name" value="RCC1-like_dom"/>
</dbReference>
<dbReference type="PANTHER" id="PTHR45622:SF58">
    <property type="entry name" value="REGULATOR OF CHROMOSOME CONDENSATION DOMAIN-CONTAINING PROTEIN"/>
    <property type="match status" value="1"/>
</dbReference>
<gene>
    <name evidence="3" type="ORF">CKO25_09680</name>
</gene>
<dbReference type="Proteomes" id="UP001138802">
    <property type="component" value="Unassembled WGS sequence"/>
</dbReference>
<protein>
    <recommendedName>
        <fullName evidence="2">RCC1-like domain-containing protein</fullName>
    </recommendedName>
</protein>
<dbReference type="Gene3D" id="2.130.10.30">
    <property type="entry name" value="Regulator of chromosome condensation 1/beta-lactamase-inhibitor protein II"/>
    <property type="match status" value="2"/>
</dbReference>
<dbReference type="PROSITE" id="PS50012">
    <property type="entry name" value="RCC1_3"/>
    <property type="match status" value="6"/>
</dbReference>
<dbReference type="AlphaFoldDB" id="A0A9X1B9B8"/>
<comment type="caution">
    <text evidence="3">The sequence shown here is derived from an EMBL/GenBank/DDBJ whole genome shotgun (WGS) entry which is preliminary data.</text>
</comment>
<sequence>MPSRGTGLRWPCRTGFILVPWLVLSWAVFNQGAAAAVAQVDQLGSSQSAWVVQPDHWSEVQVVLAQPEPAHETGPSARVLQAERIDDLVEDVLFALPSGSYRHLRRAAGDVEMLLEVDPAGLDGLLMSSAVAAVIPLSATIDQDIAAGETHSLAIKPDGTLFAWGWNAYGQLGDGTRTRQDAPIPVQRQVASCAAGSTHSFSITRDRELWAWGRNQNGQLGDGSRSDRSFPVRVLDDIADVAAGRYHSLALDRDGTLWAWGYNQYGQLGDGTRIDQLVPVEMLTNVKAVASGWMHSLAIEADGSLLGWGFNGYGQLGDGTTTTRLTPILIMRDVRAVAAGRGTTFALKTDGTLWAWGRNDFGQLGDGTTMSRLSPTRIMEGVVAVRAGLFHTLAIKTDGSLWAWGLNDNGQLGDGTTRSRSTPVQVMTDVVAVAGGETHTLARKRDGSLWSWGGNEVGQLGDGTQTDRALPGPVLEFGPPASQTLNAAVLPYARAVAVNQPATAFASLINSGSETARGCSIALAAGVDAEFLYQTTNASNELVGTANTPVDIAAGATQGFFFAVTPRAAFTARDLELVFDCANTAPAPTQAGLNTFLLTVTESAPVDMLAIGVTPSGDGVVRLPGRTGTGAFAVAAVNIGRTGPVRVTVDDGGRRLPLELQVCETDATGGFVECGPALTRSVAAGQGLTFTVVVTGTGRLVPFDPTLNRLFLRFASGGTTVGATSVAVTTP</sequence>
<dbReference type="PROSITE" id="PS00626">
    <property type="entry name" value="RCC1_2"/>
    <property type="match status" value="2"/>
</dbReference>
<dbReference type="InterPro" id="IPR000408">
    <property type="entry name" value="Reg_chr_condens"/>
</dbReference>
<accession>A0A9X1B9B8</accession>
<evidence type="ECO:0000313" key="3">
    <source>
        <dbReference type="EMBL" id="MBK1644915.1"/>
    </source>
</evidence>
<organism evidence="3 4">
    <name type="scientific">Thiocapsa imhoffii</name>
    <dbReference type="NCBI Taxonomy" id="382777"/>
    <lineage>
        <taxon>Bacteria</taxon>
        <taxon>Pseudomonadati</taxon>
        <taxon>Pseudomonadota</taxon>
        <taxon>Gammaproteobacteria</taxon>
        <taxon>Chromatiales</taxon>
        <taxon>Chromatiaceae</taxon>
        <taxon>Thiocapsa</taxon>
    </lineage>
</organism>
<name>A0A9X1B9B8_9GAMM</name>